<feature type="transmembrane region" description="Helical" evidence="1">
    <location>
        <begin position="473"/>
        <end position="494"/>
    </location>
</feature>
<dbReference type="SMART" id="SM00703">
    <property type="entry name" value="NRF"/>
    <property type="match status" value="1"/>
</dbReference>
<reference evidence="4" key="1">
    <citation type="submission" date="2021-01" db="UniProtKB">
        <authorList>
            <consortium name="EnsemblMetazoa"/>
        </authorList>
    </citation>
    <scope>IDENTIFICATION</scope>
</reference>
<feature type="transmembrane region" description="Helical" evidence="1">
    <location>
        <begin position="501"/>
        <end position="524"/>
    </location>
</feature>
<evidence type="ECO:0000313" key="5">
    <source>
        <dbReference type="Proteomes" id="UP000594260"/>
    </source>
</evidence>
<sequence>MRWFISLAGTFVLWMGLISGFQAMDANIEALQHKVALIHKILKNHVPNPMDKSDDELHEEITANIAELWAKYDAALQIHVDHLLRQFLPYVLEVANTDLQVDCIRSLLRVVRGLKTLDTWAFQLLDSIGRPAAGIMDVTMSDYGDYDQCLAVTSYEADGPIDFRGQHCNIAIRPPAFPPLSTNSAHKLQEVLNGTSVYKEVLLTYYKVHQEFELRMGVCAPSKCSATDVFRMLQPLADSLGVRIDVLGCESLDTPLQLDTQQFCVVCCLTLSVFLVAMGTTIQGLPKSLRGQCPKGAIMAFDLKQNLRLLLSTSSTGPCALRCLHGLRVMSLLWVVLCQTYRYLDFRSMRNLAFLIGAMNSMPFQLVANGFLAVENFFFISGLLMSYRITATSSDNVIRYKDIFTSYLHRYFRLTSCALFSVGIFSVLPLVGSGPVWRENVLNATVNCHANWLPILFSVNNFVSADKMCTPNLWFLSADWQLQVVLLVLVVLLVKKPAMGALVAFAVIVVTSSLVGAHTVLANYPATILPLENPRVMALMMDDIFMQAHTHAAPFTVGICTGYLIGASPFMRLRPVTRLMLWPVSLVLMVLALLIPWLWNRGNGSQSTDLVKFLYAAGHRSMWALGLMWIVVCCASGNAPILDRLLGWPALRPLSRLSLSAYLLSPVIIYYQQWTIRERLYGRHFTVLNLFIVNMIYLVFASAIFYLFVEQPLRQFSKSTFESMFDSNAARGSLEDGGPVRFNDSISHQEPLEVQSKPGKIIKVYL</sequence>
<accession>A0A7M7JB64</accession>
<feature type="chain" id="PRO_5029802022" description="Nose resistant-to-fluoxetine protein N-terminal domain-containing protein" evidence="2">
    <location>
        <begin position="21"/>
        <end position="766"/>
    </location>
</feature>
<evidence type="ECO:0000256" key="2">
    <source>
        <dbReference type="SAM" id="SignalP"/>
    </source>
</evidence>
<keyword evidence="1" id="KW-0812">Transmembrane</keyword>
<dbReference type="Pfam" id="PF01757">
    <property type="entry name" value="Acyl_transf_3"/>
    <property type="match status" value="1"/>
</dbReference>
<dbReference type="PANTHER" id="PTHR11161:SF0">
    <property type="entry name" value="O-ACYLTRANSFERASE LIKE PROTEIN"/>
    <property type="match status" value="1"/>
</dbReference>
<dbReference type="AlphaFoldDB" id="A0A7M7JB64"/>
<keyword evidence="1" id="KW-0472">Membrane</keyword>
<feature type="transmembrane region" description="Helical" evidence="1">
    <location>
        <begin position="544"/>
        <end position="567"/>
    </location>
</feature>
<dbReference type="InterPro" id="IPR052728">
    <property type="entry name" value="O2_lipid_transport_reg"/>
</dbReference>
<feature type="transmembrane region" description="Helical" evidence="1">
    <location>
        <begin position="622"/>
        <end position="642"/>
    </location>
</feature>
<feature type="transmembrane region" description="Helical" evidence="1">
    <location>
        <begin position="260"/>
        <end position="282"/>
    </location>
</feature>
<evidence type="ECO:0000313" key="4">
    <source>
        <dbReference type="EnsemblMetazoa" id="XP_022645546"/>
    </source>
</evidence>
<dbReference type="RefSeq" id="XP_022645546.1">
    <property type="nucleotide sequence ID" value="XM_022789811.1"/>
</dbReference>
<name>A0A7M7JB64_VARDE</name>
<proteinExistence type="predicted"/>
<organism evidence="4 5">
    <name type="scientific">Varroa destructor</name>
    <name type="common">Honeybee mite</name>
    <dbReference type="NCBI Taxonomy" id="109461"/>
    <lineage>
        <taxon>Eukaryota</taxon>
        <taxon>Metazoa</taxon>
        <taxon>Ecdysozoa</taxon>
        <taxon>Arthropoda</taxon>
        <taxon>Chelicerata</taxon>
        <taxon>Arachnida</taxon>
        <taxon>Acari</taxon>
        <taxon>Parasitiformes</taxon>
        <taxon>Mesostigmata</taxon>
        <taxon>Gamasina</taxon>
        <taxon>Dermanyssoidea</taxon>
        <taxon>Varroidae</taxon>
        <taxon>Varroa</taxon>
    </lineage>
</organism>
<feature type="transmembrane region" description="Helical" evidence="1">
    <location>
        <begin position="685"/>
        <end position="709"/>
    </location>
</feature>
<dbReference type="OrthoDB" id="4794873at2759"/>
<dbReference type="InterPro" id="IPR002656">
    <property type="entry name" value="Acyl_transf_3_dom"/>
</dbReference>
<evidence type="ECO:0000259" key="3">
    <source>
        <dbReference type="SMART" id="SM00703"/>
    </source>
</evidence>
<feature type="transmembrane region" description="Helical" evidence="1">
    <location>
        <begin position="364"/>
        <end position="390"/>
    </location>
</feature>
<dbReference type="Pfam" id="PF20146">
    <property type="entry name" value="NRF"/>
    <property type="match status" value="1"/>
</dbReference>
<keyword evidence="2" id="KW-0732">Signal</keyword>
<feature type="transmembrane region" description="Helical" evidence="1">
    <location>
        <begin position="579"/>
        <end position="599"/>
    </location>
</feature>
<dbReference type="InParanoid" id="A0A7M7JB64"/>
<feature type="transmembrane region" description="Helical" evidence="1">
    <location>
        <begin position="411"/>
        <end position="432"/>
    </location>
</feature>
<dbReference type="GO" id="GO:0016747">
    <property type="term" value="F:acyltransferase activity, transferring groups other than amino-acyl groups"/>
    <property type="evidence" value="ECO:0007669"/>
    <property type="project" value="InterPro"/>
</dbReference>
<dbReference type="GeneID" id="111243763"/>
<evidence type="ECO:0000256" key="1">
    <source>
        <dbReference type="SAM" id="Phobius"/>
    </source>
</evidence>
<dbReference type="OMA" id="YRYLRIT"/>
<dbReference type="PANTHER" id="PTHR11161">
    <property type="entry name" value="O-ACYLTRANSFERASE"/>
    <property type="match status" value="1"/>
</dbReference>
<dbReference type="Proteomes" id="UP000594260">
    <property type="component" value="Unplaced"/>
</dbReference>
<keyword evidence="5" id="KW-1185">Reference proteome</keyword>
<feature type="domain" description="Nose resistant-to-fluoxetine protein N-terminal" evidence="3">
    <location>
        <begin position="100"/>
        <end position="251"/>
    </location>
</feature>
<keyword evidence="1" id="KW-1133">Transmembrane helix</keyword>
<feature type="transmembrane region" description="Helical" evidence="1">
    <location>
        <begin position="654"/>
        <end position="673"/>
    </location>
</feature>
<dbReference type="KEGG" id="vde:111243763"/>
<feature type="signal peptide" evidence="2">
    <location>
        <begin position="1"/>
        <end position="20"/>
    </location>
</feature>
<dbReference type="InterPro" id="IPR006621">
    <property type="entry name" value="Nose-resist-to-fluoxetine_N"/>
</dbReference>
<dbReference type="EnsemblMetazoa" id="XM_022789811">
    <property type="protein sequence ID" value="XP_022645546"/>
    <property type="gene ID" value="LOC111243763"/>
</dbReference>
<protein>
    <recommendedName>
        <fullName evidence="3">Nose resistant-to-fluoxetine protein N-terminal domain-containing protein</fullName>
    </recommendedName>
</protein>